<organism evidence="7">
    <name type="scientific">Fervidicoccus fontis</name>
    <dbReference type="NCBI Taxonomy" id="683846"/>
    <lineage>
        <taxon>Archaea</taxon>
        <taxon>Thermoproteota</taxon>
        <taxon>Thermoprotei</taxon>
        <taxon>Fervidicoccales</taxon>
        <taxon>Fervidicoccaceae</taxon>
        <taxon>Fervidicoccus</taxon>
    </lineage>
</organism>
<dbReference type="GO" id="GO:0006364">
    <property type="term" value="P:rRNA processing"/>
    <property type="evidence" value="ECO:0007669"/>
    <property type="project" value="UniProtKB-KW"/>
</dbReference>
<evidence type="ECO:0000256" key="5">
    <source>
        <dbReference type="ARBA" id="ARBA00022777"/>
    </source>
</evidence>
<dbReference type="EMBL" id="DSFE01000064">
    <property type="protein sequence ID" value="HEU97791.1"/>
    <property type="molecule type" value="Genomic_DNA"/>
</dbReference>
<proteinExistence type="predicted"/>
<evidence type="ECO:0000256" key="2">
    <source>
        <dbReference type="ARBA" id="ARBA00022552"/>
    </source>
</evidence>
<dbReference type="AlphaFoldDB" id="A0A7C2YJP6"/>
<evidence type="ECO:0000256" key="3">
    <source>
        <dbReference type="ARBA" id="ARBA00022679"/>
    </source>
</evidence>
<gene>
    <name evidence="7" type="ORF">ENO36_02920</name>
</gene>
<protein>
    <recommendedName>
        <fullName evidence="8">AAA family ATPase</fullName>
    </recommendedName>
</protein>
<keyword evidence="2" id="KW-0698">rRNA processing</keyword>
<dbReference type="Proteomes" id="UP000885664">
    <property type="component" value="Unassembled WGS sequence"/>
</dbReference>
<dbReference type="GO" id="GO:0005524">
    <property type="term" value="F:ATP binding"/>
    <property type="evidence" value="ECO:0007669"/>
    <property type="project" value="UniProtKB-KW"/>
</dbReference>
<evidence type="ECO:0000313" key="7">
    <source>
        <dbReference type="EMBL" id="HEU97791.1"/>
    </source>
</evidence>
<keyword evidence="4" id="KW-0547">Nucleotide-binding</keyword>
<comment type="caution">
    <text evidence="7">The sequence shown here is derived from an EMBL/GenBank/DDBJ whole genome shotgun (WGS) entry which is preliminary data.</text>
</comment>
<dbReference type="SUPFAM" id="SSF52540">
    <property type="entry name" value="P-loop containing nucleoside triphosphate hydrolases"/>
    <property type="match status" value="1"/>
</dbReference>
<keyword evidence="1" id="KW-0690">Ribosome biogenesis</keyword>
<keyword evidence="6" id="KW-0067">ATP-binding</keyword>
<evidence type="ECO:0000256" key="4">
    <source>
        <dbReference type="ARBA" id="ARBA00022741"/>
    </source>
</evidence>
<dbReference type="PANTHER" id="PTHR12595">
    <property type="entry name" value="POS9-ACTIVATING FACTOR FAP7-RELATED"/>
    <property type="match status" value="1"/>
</dbReference>
<dbReference type="Gene3D" id="3.40.50.300">
    <property type="entry name" value="P-loop containing nucleotide triphosphate hydrolases"/>
    <property type="match status" value="1"/>
</dbReference>
<reference evidence="7" key="1">
    <citation type="journal article" date="2020" name="mSystems">
        <title>Genome- and Community-Level Interaction Insights into Carbon Utilization and Element Cycling Functions of Hydrothermarchaeota in Hydrothermal Sediment.</title>
        <authorList>
            <person name="Zhou Z."/>
            <person name="Liu Y."/>
            <person name="Xu W."/>
            <person name="Pan J."/>
            <person name="Luo Z.H."/>
            <person name="Li M."/>
        </authorList>
    </citation>
    <scope>NUCLEOTIDE SEQUENCE [LARGE SCALE GENOMIC DNA]</scope>
    <source>
        <strain evidence="7">SpSt-1259</strain>
    </source>
</reference>
<dbReference type="InterPro" id="IPR027417">
    <property type="entry name" value="P-loop_NTPase"/>
</dbReference>
<evidence type="ECO:0008006" key="8">
    <source>
        <dbReference type="Google" id="ProtNLM"/>
    </source>
</evidence>
<sequence length="173" mass="19808">MKMGKAVVISGYPGTGKTILAGELRKFLGKGEKIIEVDEEAKKRKLFIAYDAKRGSHVYDLEYLEKWLSEEVNQEEGVTFIFSLTPCILPGELISLVFVLRGERDEIGERLKMRGWSEEKIEENLEAMDVHEIEEEAEECYGKDKVRSLNTSGKLPREIATLILEETRKQLQK</sequence>
<dbReference type="GO" id="GO:0016887">
    <property type="term" value="F:ATP hydrolysis activity"/>
    <property type="evidence" value="ECO:0007669"/>
    <property type="project" value="InterPro"/>
</dbReference>
<name>A0A7C2YJP6_9CREN</name>
<dbReference type="Pfam" id="PF13238">
    <property type="entry name" value="AAA_18"/>
    <property type="match status" value="1"/>
</dbReference>
<dbReference type="PANTHER" id="PTHR12595:SF0">
    <property type="entry name" value="ADENYLATE KINASE ISOENZYME 6"/>
    <property type="match status" value="1"/>
</dbReference>
<evidence type="ECO:0000256" key="6">
    <source>
        <dbReference type="ARBA" id="ARBA00022840"/>
    </source>
</evidence>
<dbReference type="GO" id="GO:0004017">
    <property type="term" value="F:AMP kinase activity"/>
    <property type="evidence" value="ECO:0007669"/>
    <property type="project" value="InterPro"/>
</dbReference>
<evidence type="ECO:0000256" key="1">
    <source>
        <dbReference type="ARBA" id="ARBA00022517"/>
    </source>
</evidence>
<dbReference type="InterPro" id="IPR020618">
    <property type="entry name" value="Adenyl_kinase_AK6"/>
</dbReference>
<keyword evidence="3" id="KW-0808">Transferase</keyword>
<accession>A0A7C2YJP6</accession>
<keyword evidence="5" id="KW-0418">Kinase</keyword>